<keyword evidence="23" id="KW-1185">Reference proteome</keyword>
<gene>
    <name evidence="22" type="primary">coxB</name>
    <name evidence="22" type="ORF">SYV04_14910</name>
</gene>
<evidence type="ECO:0000256" key="12">
    <source>
        <dbReference type="ARBA" id="ARBA00023004"/>
    </source>
</evidence>
<dbReference type="InterPro" id="IPR034236">
    <property type="entry name" value="CuRO_CcO_Caa3_II"/>
</dbReference>
<feature type="chain" id="PRO_5045608274" description="cytochrome-c oxidase" evidence="19">
    <location>
        <begin position="19"/>
        <end position="355"/>
    </location>
</feature>
<dbReference type="SUPFAM" id="SSF49503">
    <property type="entry name" value="Cupredoxins"/>
    <property type="match status" value="1"/>
</dbReference>
<dbReference type="InterPro" id="IPR014222">
    <property type="entry name" value="Cyt_c_oxidase_su2"/>
</dbReference>
<feature type="transmembrane region" description="Helical" evidence="18">
    <location>
        <begin position="35"/>
        <end position="60"/>
    </location>
</feature>
<keyword evidence="7 18" id="KW-0812">Transmembrane</keyword>
<keyword evidence="11 18" id="KW-1133">Transmembrane helix</keyword>
<dbReference type="PROSITE" id="PS50857">
    <property type="entry name" value="COX2_CUA"/>
    <property type="match status" value="1"/>
</dbReference>
<proteinExistence type="inferred from homology"/>
<keyword evidence="9" id="KW-1278">Translocase</keyword>
<dbReference type="SUPFAM" id="SSF46626">
    <property type="entry name" value="Cytochrome c"/>
    <property type="match status" value="1"/>
</dbReference>
<evidence type="ECO:0000256" key="4">
    <source>
        <dbReference type="ARBA" id="ARBA00022448"/>
    </source>
</evidence>
<comment type="caution">
    <text evidence="22">The sequence shown here is derived from an EMBL/GenBank/DDBJ whole genome shotgun (WGS) entry which is preliminary data.</text>
</comment>
<keyword evidence="12 17" id="KW-0408">Iron</keyword>
<evidence type="ECO:0000256" key="7">
    <source>
        <dbReference type="ARBA" id="ARBA00022692"/>
    </source>
</evidence>
<evidence type="ECO:0000256" key="18">
    <source>
        <dbReference type="SAM" id="Phobius"/>
    </source>
</evidence>
<evidence type="ECO:0000259" key="21">
    <source>
        <dbReference type="PROSITE" id="PS51007"/>
    </source>
</evidence>
<dbReference type="Gene3D" id="1.10.287.90">
    <property type="match status" value="1"/>
</dbReference>
<keyword evidence="8 17" id="KW-0479">Metal-binding</keyword>
<feature type="signal peptide" evidence="19">
    <location>
        <begin position="1"/>
        <end position="18"/>
    </location>
</feature>
<protein>
    <recommendedName>
        <fullName evidence="3">cytochrome-c oxidase</fullName>
        <ecNumber evidence="3">7.1.1.9</ecNumber>
    </recommendedName>
    <alternativeName>
        <fullName evidence="16">Cytochrome aa3 subunit 2</fullName>
    </alternativeName>
</protein>
<evidence type="ECO:0000256" key="11">
    <source>
        <dbReference type="ARBA" id="ARBA00022989"/>
    </source>
</evidence>
<evidence type="ECO:0000256" key="10">
    <source>
        <dbReference type="ARBA" id="ARBA00022982"/>
    </source>
</evidence>
<evidence type="ECO:0000256" key="17">
    <source>
        <dbReference type="PROSITE-ProRule" id="PRU00433"/>
    </source>
</evidence>
<dbReference type="InterPro" id="IPR008972">
    <property type="entry name" value="Cupredoxin"/>
</dbReference>
<evidence type="ECO:0000256" key="6">
    <source>
        <dbReference type="ARBA" id="ARBA00022660"/>
    </source>
</evidence>
<dbReference type="PANTHER" id="PTHR22888">
    <property type="entry name" value="CYTOCHROME C OXIDASE, SUBUNIT II"/>
    <property type="match status" value="1"/>
</dbReference>
<evidence type="ECO:0000256" key="1">
    <source>
        <dbReference type="ARBA" id="ARBA00004141"/>
    </source>
</evidence>
<dbReference type="InterPro" id="IPR036909">
    <property type="entry name" value="Cyt_c-like_dom_sf"/>
</dbReference>
<dbReference type="PROSITE" id="PS51007">
    <property type="entry name" value="CYTC"/>
    <property type="match status" value="1"/>
</dbReference>
<keyword evidence="13" id="KW-0186">Copper</keyword>
<evidence type="ECO:0000313" key="22">
    <source>
        <dbReference type="EMBL" id="MDY7227702.1"/>
    </source>
</evidence>
<keyword evidence="4" id="KW-0813">Transport</keyword>
<comment type="subcellular location">
    <subcellularLocation>
        <location evidence="1">Membrane</location>
        <topology evidence="1">Multi-pass membrane protein</topology>
    </subcellularLocation>
</comment>
<dbReference type="Gene3D" id="2.60.40.420">
    <property type="entry name" value="Cupredoxins - blue copper proteins"/>
    <property type="match status" value="1"/>
</dbReference>
<evidence type="ECO:0000256" key="14">
    <source>
        <dbReference type="ARBA" id="ARBA00023136"/>
    </source>
</evidence>
<dbReference type="EMBL" id="JAXIVS010000004">
    <property type="protein sequence ID" value="MDY7227702.1"/>
    <property type="molecule type" value="Genomic_DNA"/>
</dbReference>
<dbReference type="EC" id="7.1.1.9" evidence="3"/>
<dbReference type="CDD" id="cd04213">
    <property type="entry name" value="CuRO_CcO_Caa3_II"/>
    <property type="match status" value="1"/>
</dbReference>
<dbReference type="PROSITE" id="PS51257">
    <property type="entry name" value="PROKAR_LIPOPROTEIN"/>
    <property type="match status" value="1"/>
</dbReference>
<dbReference type="RefSeq" id="WP_321546416.1">
    <property type="nucleotide sequence ID" value="NZ_JAXIVS010000004.1"/>
</dbReference>
<name>A0ABU5H2L5_9BACT</name>
<evidence type="ECO:0000259" key="20">
    <source>
        <dbReference type="PROSITE" id="PS50857"/>
    </source>
</evidence>
<dbReference type="Pfam" id="PF00034">
    <property type="entry name" value="Cytochrom_C"/>
    <property type="match status" value="1"/>
</dbReference>
<dbReference type="InterPro" id="IPR002429">
    <property type="entry name" value="CcO_II-like_C"/>
</dbReference>
<evidence type="ECO:0000256" key="2">
    <source>
        <dbReference type="ARBA" id="ARBA00007866"/>
    </source>
</evidence>
<dbReference type="PANTHER" id="PTHR22888:SF9">
    <property type="entry name" value="CYTOCHROME C OXIDASE SUBUNIT 2"/>
    <property type="match status" value="1"/>
</dbReference>
<evidence type="ECO:0000256" key="15">
    <source>
        <dbReference type="ARBA" id="ARBA00024688"/>
    </source>
</evidence>
<organism evidence="22 23">
    <name type="scientific">Hyalangium rubrum</name>
    <dbReference type="NCBI Taxonomy" id="3103134"/>
    <lineage>
        <taxon>Bacteria</taxon>
        <taxon>Pseudomonadati</taxon>
        <taxon>Myxococcota</taxon>
        <taxon>Myxococcia</taxon>
        <taxon>Myxococcales</taxon>
        <taxon>Cystobacterineae</taxon>
        <taxon>Archangiaceae</taxon>
        <taxon>Hyalangium</taxon>
    </lineage>
</organism>
<comment type="function">
    <text evidence="15">Subunits I and II form the functional core of the enzyme complex. Electrons originating in cytochrome c are transferred via heme a and Cu(A) to the binuclear center formed by heme a3 and Cu(B).</text>
</comment>
<feature type="transmembrane region" description="Helical" evidence="18">
    <location>
        <begin position="102"/>
        <end position="122"/>
    </location>
</feature>
<feature type="domain" description="Cytochrome c" evidence="21">
    <location>
        <begin position="264"/>
        <end position="355"/>
    </location>
</feature>
<feature type="domain" description="Cytochrome oxidase subunit II copper A binding" evidence="20">
    <location>
        <begin position="137"/>
        <end position="253"/>
    </location>
</feature>
<evidence type="ECO:0000256" key="19">
    <source>
        <dbReference type="SAM" id="SignalP"/>
    </source>
</evidence>
<keyword evidence="10" id="KW-0249">Electron transport</keyword>
<evidence type="ECO:0000256" key="3">
    <source>
        <dbReference type="ARBA" id="ARBA00012949"/>
    </source>
</evidence>
<keyword evidence="5 17" id="KW-0349">Heme</keyword>
<dbReference type="Pfam" id="PF00116">
    <property type="entry name" value="COX2"/>
    <property type="match status" value="1"/>
</dbReference>
<comment type="similarity">
    <text evidence="2">Belongs to the cytochrome c oxidase subunit 2 family.</text>
</comment>
<dbReference type="Proteomes" id="UP001291309">
    <property type="component" value="Unassembled WGS sequence"/>
</dbReference>
<dbReference type="InterPro" id="IPR009056">
    <property type="entry name" value="Cyt_c-like_dom"/>
</dbReference>
<evidence type="ECO:0000256" key="8">
    <source>
        <dbReference type="ARBA" id="ARBA00022723"/>
    </source>
</evidence>
<dbReference type="NCBIfam" id="TIGR02866">
    <property type="entry name" value="CoxB"/>
    <property type="match status" value="1"/>
</dbReference>
<dbReference type="PROSITE" id="PS00078">
    <property type="entry name" value="COX2"/>
    <property type="match status" value="1"/>
</dbReference>
<evidence type="ECO:0000256" key="5">
    <source>
        <dbReference type="ARBA" id="ARBA00022617"/>
    </source>
</evidence>
<keyword evidence="14 18" id="KW-0472">Membrane</keyword>
<dbReference type="InterPro" id="IPR045187">
    <property type="entry name" value="CcO_II"/>
</dbReference>
<keyword evidence="19" id="KW-0732">Signal</keyword>
<sequence>MKGWALLCALLLAGCRGAAQSVLEPAGPSAARIHALWNVFLAICTGVFVLVVVTMLLAVLRRRVDPEIGSSPPEVDAEALLPKEKRAHLHAKAVEPATERRLAQWVATAAALTVVLLLVLLVTNTLTGKALAALRSEHALEVEVVGHQWWWEFKYRDPEPSRLLNTANELHIPVGRPVALKLTSRDVIHSFWVPNLAGKRDLIPGQENTLLLQADKPGVYRGLCAEFCGHQHAKMAFLVVAEPPEAFEKWREHQLQPAAPPMELLTQRGQQVFLTGPCVLCHAIQGTSASATVGPNLTHLASRQTLAAATLPNVRGHLAGWILNSQSLKPGNKMPPITLPPEDLHALLAYLESLK</sequence>
<accession>A0ABU5H2L5</accession>
<keyword evidence="6" id="KW-0679">Respiratory chain</keyword>
<evidence type="ECO:0000256" key="9">
    <source>
        <dbReference type="ARBA" id="ARBA00022967"/>
    </source>
</evidence>
<reference evidence="22 23" key="1">
    <citation type="submission" date="2023-12" db="EMBL/GenBank/DDBJ databases">
        <title>the genome sequence of Hyalangium sp. s54d21.</title>
        <authorList>
            <person name="Zhang X."/>
        </authorList>
    </citation>
    <scope>NUCLEOTIDE SEQUENCE [LARGE SCALE GENOMIC DNA]</scope>
    <source>
        <strain evidence="23">s54d21</strain>
    </source>
</reference>
<evidence type="ECO:0000256" key="13">
    <source>
        <dbReference type="ARBA" id="ARBA00023008"/>
    </source>
</evidence>
<dbReference type="InterPro" id="IPR036257">
    <property type="entry name" value="Cyt_c_oxidase_su2_TM_sf"/>
</dbReference>
<evidence type="ECO:0000313" key="23">
    <source>
        <dbReference type="Proteomes" id="UP001291309"/>
    </source>
</evidence>
<dbReference type="InterPro" id="IPR001505">
    <property type="entry name" value="Copper_CuA"/>
</dbReference>
<evidence type="ECO:0000256" key="16">
    <source>
        <dbReference type="ARBA" id="ARBA00031399"/>
    </source>
</evidence>